<proteinExistence type="predicted"/>
<keyword evidence="2" id="KW-1185">Reference proteome</keyword>
<gene>
    <name evidence="1" type="ORF">OSB04_012487</name>
</gene>
<dbReference type="PANTHER" id="PTHR10492:SF94">
    <property type="entry name" value="ATP-DEPENDENT DNA HELICASE"/>
    <property type="match status" value="1"/>
</dbReference>
<dbReference type="Proteomes" id="UP001172457">
    <property type="component" value="Chromosome 3"/>
</dbReference>
<name>A0AA38TW72_9ASTR</name>
<comment type="caution">
    <text evidence="1">The sequence shown here is derived from an EMBL/GenBank/DDBJ whole genome shotgun (WGS) entry which is preliminary data.</text>
</comment>
<sequence>MQRRLVSVNPSGGERFYLRLLLSHITGATSFEDLRTANGLLHPTFRKAALERGLIEDDNNLSQCLAEASLFQFPSALRRLFATILIYCEPGDVRKLWNEHYDSFSEDYVRQYGNLQRV</sequence>
<dbReference type="PANTHER" id="PTHR10492">
    <property type="match status" value="1"/>
</dbReference>
<dbReference type="AlphaFoldDB" id="A0AA38TW72"/>
<dbReference type="EMBL" id="JARYMX010000003">
    <property type="protein sequence ID" value="KAJ9557873.1"/>
    <property type="molecule type" value="Genomic_DNA"/>
</dbReference>
<reference evidence="1" key="1">
    <citation type="submission" date="2023-03" db="EMBL/GenBank/DDBJ databases">
        <title>Chromosome-scale reference genome and RAD-based genetic map of yellow starthistle (Centaurea solstitialis) reveal putative structural variation and QTLs associated with invader traits.</title>
        <authorList>
            <person name="Reatini B."/>
            <person name="Cang F.A."/>
            <person name="Jiang Q."/>
            <person name="Mckibben M.T.W."/>
            <person name="Barker M.S."/>
            <person name="Rieseberg L.H."/>
            <person name="Dlugosch K.M."/>
        </authorList>
    </citation>
    <scope>NUCLEOTIDE SEQUENCE</scope>
    <source>
        <strain evidence="1">CAN-66</strain>
        <tissue evidence="1">Leaf</tissue>
    </source>
</reference>
<evidence type="ECO:0000313" key="1">
    <source>
        <dbReference type="EMBL" id="KAJ9557873.1"/>
    </source>
</evidence>
<protein>
    <submittedName>
        <fullName evidence="1">Uncharacterized protein</fullName>
    </submittedName>
</protein>
<organism evidence="1 2">
    <name type="scientific">Centaurea solstitialis</name>
    <name type="common">yellow star-thistle</name>
    <dbReference type="NCBI Taxonomy" id="347529"/>
    <lineage>
        <taxon>Eukaryota</taxon>
        <taxon>Viridiplantae</taxon>
        <taxon>Streptophyta</taxon>
        <taxon>Embryophyta</taxon>
        <taxon>Tracheophyta</taxon>
        <taxon>Spermatophyta</taxon>
        <taxon>Magnoliopsida</taxon>
        <taxon>eudicotyledons</taxon>
        <taxon>Gunneridae</taxon>
        <taxon>Pentapetalae</taxon>
        <taxon>asterids</taxon>
        <taxon>campanulids</taxon>
        <taxon>Asterales</taxon>
        <taxon>Asteraceae</taxon>
        <taxon>Carduoideae</taxon>
        <taxon>Cardueae</taxon>
        <taxon>Centaureinae</taxon>
        <taxon>Centaurea</taxon>
    </lineage>
</organism>
<accession>A0AA38TW72</accession>
<evidence type="ECO:0000313" key="2">
    <source>
        <dbReference type="Proteomes" id="UP001172457"/>
    </source>
</evidence>